<dbReference type="OrthoDB" id="7869153at2"/>
<gene>
    <name evidence="1" type="ORF">T458_01320</name>
</gene>
<keyword evidence="2" id="KW-1185">Reference proteome</keyword>
<protein>
    <submittedName>
        <fullName evidence="1">Glutathione synthase/ribosomal protein S6 modification enzyme (Glutaminyl transferase)</fullName>
    </submittedName>
</protein>
<dbReference type="EMBL" id="AYJU01000001">
    <property type="protein sequence ID" value="EST55982.1"/>
    <property type="molecule type" value="Genomic_DNA"/>
</dbReference>
<dbReference type="Proteomes" id="UP000017973">
    <property type="component" value="Unassembled WGS sequence"/>
</dbReference>
<dbReference type="eggNOG" id="COG0189">
    <property type="taxonomic scope" value="Bacteria"/>
</dbReference>
<comment type="caution">
    <text evidence="1">The sequence shown here is derived from an EMBL/GenBank/DDBJ whole genome shotgun (WGS) entry which is preliminary data.</text>
</comment>
<accession>V6MCJ8</accession>
<keyword evidence="1" id="KW-0808">Transferase</keyword>
<dbReference type="Gene3D" id="3.30.470.20">
    <property type="entry name" value="ATP-grasp fold, B domain"/>
    <property type="match status" value="1"/>
</dbReference>
<dbReference type="HOGENOM" id="CLU_044334_0_0_9"/>
<dbReference type="RefSeq" id="WP_023554355.1">
    <property type="nucleotide sequence ID" value="NZ_KI629782.1"/>
</dbReference>
<dbReference type="STRING" id="1408254.T458_01320"/>
<sequence>MKRPTIGVLTWREGKRFAEPAYFRKLLRAGRELGCHVFLFSPKDVLASGKRVRGYILNEQGKWQGQMFGRPDAVFDRYRYTPTQAFKDYVSFRRTSTFLYVNNRLANKWRVHEVLYKDPRMHQWLPETWLYNRGKLAQMLGRHPLLYVKPLNGTGGRNILRIERAAGGYRLLGRDRNRAKVSAVLARVSSVQKWVDRWTKGQKYIVQQGLRLDLVPKRAVDMRLLIQKDGTGEWSITGHGIRIGQEKSATSNLHGGGKAVPAEQLLRPRFGEGQTKQIVADCERLAFETVQTLENHFGRMVEFGLDIGIDVDGRAWLIEVNPKPAREIFREMGLRQQYQKAIRRPLEYAVFLANTLGHEVRVHTKMAQGN</sequence>
<dbReference type="AlphaFoldDB" id="V6MCJ8"/>
<evidence type="ECO:0000313" key="2">
    <source>
        <dbReference type="Proteomes" id="UP000017973"/>
    </source>
</evidence>
<evidence type="ECO:0000313" key="1">
    <source>
        <dbReference type="EMBL" id="EST55982.1"/>
    </source>
</evidence>
<name>V6MCJ8_9BACL</name>
<dbReference type="InterPro" id="IPR026838">
    <property type="entry name" value="YheC/D"/>
</dbReference>
<proteinExistence type="predicted"/>
<organism evidence="1 2">
    <name type="scientific">Brevibacillus panacihumi W25</name>
    <dbReference type="NCBI Taxonomy" id="1408254"/>
    <lineage>
        <taxon>Bacteria</taxon>
        <taxon>Bacillati</taxon>
        <taxon>Bacillota</taxon>
        <taxon>Bacilli</taxon>
        <taxon>Bacillales</taxon>
        <taxon>Paenibacillaceae</taxon>
        <taxon>Brevibacillus</taxon>
    </lineage>
</organism>
<dbReference type="Pfam" id="PF14398">
    <property type="entry name" value="ATPgrasp_YheCD"/>
    <property type="match status" value="1"/>
</dbReference>
<reference evidence="1 2" key="1">
    <citation type="journal article" date="2014" name="Genome Announc.">
        <title>Draft Genome Sequence of Brevibacillus panacihumi Strain W25, a Halotolerant Hydrocarbon-Degrading Bacterium.</title>
        <authorList>
            <person name="Wang X."/>
            <person name="Jin D."/>
            <person name="Zhou L."/>
            <person name="Wu L."/>
            <person name="An W."/>
            <person name="Chen Y."/>
            <person name="Zhao L."/>
        </authorList>
    </citation>
    <scope>NUCLEOTIDE SEQUENCE [LARGE SCALE GENOMIC DNA]</scope>
    <source>
        <strain evidence="1 2">W25</strain>
    </source>
</reference>
<dbReference type="PATRIC" id="fig|1408254.3.peg.269"/>
<dbReference type="SUPFAM" id="SSF56059">
    <property type="entry name" value="Glutathione synthetase ATP-binding domain-like"/>
    <property type="match status" value="1"/>
</dbReference>
<dbReference type="GO" id="GO:0016740">
    <property type="term" value="F:transferase activity"/>
    <property type="evidence" value="ECO:0007669"/>
    <property type="project" value="UniProtKB-KW"/>
</dbReference>